<feature type="non-terminal residue" evidence="1">
    <location>
        <position position="100"/>
    </location>
</feature>
<organism evidence="1 2">
    <name type="scientific">Racocetra persica</name>
    <dbReference type="NCBI Taxonomy" id="160502"/>
    <lineage>
        <taxon>Eukaryota</taxon>
        <taxon>Fungi</taxon>
        <taxon>Fungi incertae sedis</taxon>
        <taxon>Mucoromycota</taxon>
        <taxon>Glomeromycotina</taxon>
        <taxon>Glomeromycetes</taxon>
        <taxon>Diversisporales</taxon>
        <taxon>Gigasporaceae</taxon>
        <taxon>Racocetra</taxon>
    </lineage>
</organism>
<dbReference type="EMBL" id="CAJVQC010178160">
    <property type="protein sequence ID" value="CAG8851797.1"/>
    <property type="molecule type" value="Genomic_DNA"/>
</dbReference>
<dbReference type="Proteomes" id="UP000789920">
    <property type="component" value="Unassembled WGS sequence"/>
</dbReference>
<name>A0ACA9T0V5_9GLOM</name>
<reference evidence="1" key="1">
    <citation type="submission" date="2021-06" db="EMBL/GenBank/DDBJ databases">
        <authorList>
            <person name="Kallberg Y."/>
            <person name="Tangrot J."/>
            <person name="Rosling A."/>
        </authorList>
    </citation>
    <scope>NUCLEOTIDE SEQUENCE</scope>
    <source>
        <strain evidence="1">MA461A</strain>
    </source>
</reference>
<keyword evidence="2" id="KW-1185">Reference proteome</keyword>
<feature type="non-terminal residue" evidence="1">
    <location>
        <position position="1"/>
    </location>
</feature>
<evidence type="ECO:0000313" key="1">
    <source>
        <dbReference type="EMBL" id="CAG8851797.1"/>
    </source>
</evidence>
<evidence type="ECO:0000313" key="2">
    <source>
        <dbReference type="Proteomes" id="UP000789920"/>
    </source>
</evidence>
<comment type="caution">
    <text evidence="1">The sequence shown here is derived from an EMBL/GenBank/DDBJ whole genome shotgun (WGS) entry which is preliminary data.</text>
</comment>
<gene>
    <name evidence="1" type="ORF">RPERSI_LOCUS36742</name>
</gene>
<sequence>YSMNIIPILDIDAEHSELDNIGNGINNEPSSYKELDIDAEHSELDNFGNGICDTNNEPSSYKENAPDVVEDTENDSGDGENPMYPITTGMDFTNFTELDR</sequence>
<protein>
    <submittedName>
        <fullName evidence="1">8749_t:CDS:1</fullName>
    </submittedName>
</protein>
<proteinExistence type="predicted"/>
<accession>A0ACA9T0V5</accession>